<name>A0A4Q1QXP5_9ACTN</name>
<dbReference type="GeneID" id="95778878"/>
<protein>
    <submittedName>
        <fullName evidence="3">GNAT family N-acetyltransferase</fullName>
    </submittedName>
</protein>
<dbReference type="AlphaFoldDB" id="A0A4Q1QXP5"/>
<dbReference type="Pfam" id="PF00583">
    <property type="entry name" value="Acetyltransf_1"/>
    <property type="match status" value="1"/>
</dbReference>
<evidence type="ECO:0000256" key="1">
    <source>
        <dbReference type="SAM" id="MobiDB-lite"/>
    </source>
</evidence>
<keyword evidence="4" id="KW-1185">Reference proteome</keyword>
<organism evidence="3 4">
    <name type="scientific">Streptomyces sioyaensis</name>
    <dbReference type="NCBI Taxonomy" id="67364"/>
    <lineage>
        <taxon>Bacteria</taxon>
        <taxon>Bacillati</taxon>
        <taxon>Actinomycetota</taxon>
        <taxon>Actinomycetes</taxon>
        <taxon>Kitasatosporales</taxon>
        <taxon>Streptomycetaceae</taxon>
        <taxon>Streptomyces</taxon>
    </lineage>
</organism>
<accession>A0A4Q1QXP5</accession>
<evidence type="ECO:0000313" key="3">
    <source>
        <dbReference type="EMBL" id="RXS67215.1"/>
    </source>
</evidence>
<gene>
    <name evidence="3" type="ORF">EST54_12930</name>
</gene>
<feature type="region of interest" description="Disordered" evidence="1">
    <location>
        <begin position="114"/>
        <end position="181"/>
    </location>
</feature>
<dbReference type="RefSeq" id="WP_129247745.1">
    <property type="nucleotide sequence ID" value="NZ_JABZEL010000008.1"/>
</dbReference>
<dbReference type="Proteomes" id="UP000289482">
    <property type="component" value="Unassembled WGS sequence"/>
</dbReference>
<feature type="domain" description="N-acetyltransferase" evidence="2">
    <location>
        <begin position="175"/>
        <end position="317"/>
    </location>
</feature>
<dbReference type="PROSITE" id="PS51186">
    <property type="entry name" value="GNAT"/>
    <property type="match status" value="1"/>
</dbReference>
<dbReference type="GO" id="GO:0016747">
    <property type="term" value="F:acyltransferase activity, transferring groups other than amino-acyl groups"/>
    <property type="evidence" value="ECO:0007669"/>
    <property type="project" value="InterPro"/>
</dbReference>
<dbReference type="SUPFAM" id="SSF55729">
    <property type="entry name" value="Acyl-CoA N-acyltransferases (Nat)"/>
    <property type="match status" value="1"/>
</dbReference>
<dbReference type="InterPro" id="IPR016181">
    <property type="entry name" value="Acyl_CoA_acyltransferase"/>
</dbReference>
<comment type="caution">
    <text evidence="3">The sequence shown here is derived from an EMBL/GenBank/DDBJ whole genome shotgun (WGS) entry which is preliminary data.</text>
</comment>
<dbReference type="InterPro" id="IPR000182">
    <property type="entry name" value="GNAT_dom"/>
</dbReference>
<dbReference type="Gene3D" id="3.40.630.30">
    <property type="match status" value="1"/>
</dbReference>
<evidence type="ECO:0000259" key="2">
    <source>
        <dbReference type="PROSITE" id="PS51186"/>
    </source>
</evidence>
<evidence type="ECO:0000313" key="4">
    <source>
        <dbReference type="Proteomes" id="UP000289482"/>
    </source>
</evidence>
<dbReference type="EMBL" id="SDIF01000028">
    <property type="protein sequence ID" value="RXS67215.1"/>
    <property type="molecule type" value="Genomic_DNA"/>
</dbReference>
<sequence>MREIFDAAEVAGLCGGDALIRWAAQGLPAGRGIRAFAAPDGSAVAVASPALSGHDRLAVHGEPRTAAPLVRDVLRAVGRSYRPIGGRELIHAVHAALPWQLQLAANFGWMERSRGRSDGLAPTGPDEAGGSGATGPDEAGGSGATGPDEAGGSAWTGLDEAGGSAGTGPDEAGAPAPGRLTAADGDEIAALLDAAFPDSYAHPSRPGVQRWFGVRERASRADDGRTAAGGPLVSVAAHAWCAPDLGCLAGVATAAAARGRGLGRAVCKVAVEDALARYGTVALMVADANRAALDLYRSLGLVHRPLAAAFFGAATAG</sequence>
<feature type="compositionally biased region" description="Gly residues" evidence="1">
    <location>
        <begin position="127"/>
        <end position="144"/>
    </location>
</feature>
<keyword evidence="3" id="KW-0808">Transferase</keyword>
<reference evidence="3 4" key="1">
    <citation type="submission" date="2019-01" db="EMBL/GenBank/DDBJ databases">
        <title>Draft genome sequences of the type strain Streptomyces sioyaensis DSM 40032 and its novel strain, TM32, a thermotolerant antibiotics-producing actinobacterium.</title>
        <authorList>
            <person name="Nakaew N."/>
            <person name="Lumyong S."/>
            <person name="Sloan W.T."/>
            <person name="Sungthong R."/>
        </authorList>
    </citation>
    <scope>NUCLEOTIDE SEQUENCE [LARGE SCALE GENOMIC DNA]</scope>
    <source>
        <strain evidence="3 4">DSM 40032</strain>
    </source>
</reference>
<proteinExistence type="predicted"/>